<organism evidence="11 12">
    <name type="scientific">Formicincola oecophyllae</name>
    <dbReference type="NCBI Taxonomy" id="2558361"/>
    <lineage>
        <taxon>Bacteria</taxon>
        <taxon>Pseudomonadati</taxon>
        <taxon>Pseudomonadota</taxon>
        <taxon>Alphaproteobacteria</taxon>
        <taxon>Acetobacterales</taxon>
        <taxon>Acetobacteraceae</taxon>
        <taxon>Formicincola</taxon>
    </lineage>
</organism>
<keyword evidence="7 10" id="KW-0067">ATP-binding</keyword>
<keyword evidence="12" id="KW-1185">Reference proteome</keyword>
<evidence type="ECO:0000256" key="3">
    <source>
        <dbReference type="ARBA" id="ARBA00012054"/>
    </source>
</evidence>
<sequence length="172" mass="19135">MGVSGTGKTSVAQALARREGWPFMEGDSLHPAANVAKMHAGHPLTDADRAPWLKICHDWLAKEAEAGRGAILTCSALKRKYRDQLAKDLPVQFIYLRVKPDIVAQRLNSRVGHFMPPSLLPSQFATLEEPDEDEPVIVAPGDKSLEEIVDYVVNYLDKHPMDPKTRQVENRA</sequence>
<evidence type="ECO:0000256" key="7">
    <source>
        <dbReference type="ARBA" id="ARBA00022840"/>
    </source>
</evidence>
<evidence type="ECO:0000313" key="12">
    <source>
        <dbReference type="Proteomes" id="UP000318709"/>
    </source>
</evidence>
<reference evidence="11 12" key="1">
    <citation type="submission" date="2019-03" db="EMBL/GenBank/DDBJ databases">
        <title>The complete genome sequence of Swingsia_sp. F3b2 LMG30590(T).</title>
        <authorList>
            <person name="Chua K.-O."/>
            <person name="Chan K.-G."/>
            <person name="See-Too W.-S."/>
        </authorList>
    </citation>
    <scope>NUCLEOTIDE SEQUENCE [LARGE SCALE GENOMIC DNA]</scope>
    <source>
        <strain evidence="11 12">F3b2</strain>
    </source>
</reference>
<dbReference type="FunFam" id="3.40.50.300:FF:000522">
    <property type="entry name" value="Gluconokinase"/>
    <property type="match status" value="1"/>
</dbReference>
<evidence type="ECO:0000256" key="9">
    <source>
        <dbReference type="ARBA" id="ARBA00048090"/>
    </source>
</evidence>
<dbReference type="OrthoDB" id="9795716at2"/>
<accession>A0A4Y6UA97</accession>
<dbReference type="EC" id="2.7.1.12" evidence="3 10"/>
<dbReference type="SUPFAM" id="SSF52540">
    <property type="entry name" value="P-loop containing nucleoside triphosphate hydrolases"/>
    <property type="match status" value="1"/>
</dbReference>
<dbReference type="EMBL" id="CP038231">
    <property type="protein sequence ID" value="QDH14429.1"/>
    <property type="molecule type" value="Genomic_DNA"/>
</dbReference>
<dbReference type="PANTHER" id="PTHR43442">
    <property type="entry name" value="GLUCONOKINASE-RELATED"/>
    <property type="match status" value="1"/>
</dbReference>
<evidence type="ECO:0000256" key="2">
    <source>
        <dbReference type="ARBA" id="ARBA00008420"/>
    </source>
</evidence>
<keyword evidence="8" id="KW-0311">Gluconate utilization</keyword>
<evidence type="ECO:0000256" key="4">
    <source>
        <dbReference type="ARBA" id="ARBA00022679"/>
    </source>
</evidence>
<evidence type="ECO:0000256" key="6">
    <source>
        <dbReference type="ARBA" id="ARBA00022777"/>
    </source>
</evidence>
<keyword evidence="4 10" id="KW-0808">Transferase</keyword>
<dbReference type="Pfam" id="PF13671">
    <property type="entry name" value="AAA_33"/>
    <property type="match status" value="1"/>
</dbReference>
<keyword evidence="6 10" id="KW-0418">Kinase</keyword>
<comment type="similarity">
    <text evidence="2 10">Belongs to the gluconokinase GntK/GntV family.</text>
</comment>
<evidence type="ECO:0000313" key="11">
    <source>
        <dbReference type="EMBL" id="QDH14429.1"/>
    </source>
</evidence>
<dbReference type="GO" id="GO:0005737">
    <property type="term" value="C:cytoplasm"/>
    <property type="evidence" value="ECO:0007669"/>
    <property type="project" value="TreeGrafter"/>
</dbReference>
<dbReference type="RefSeq" id="WP_141444131.1">
    <property type="nucleotide sequence ID" value="NZ_CP038231.1"/>
</dbReference>
<comment type="pathway">
    <text evidence="1">Carbohydrate acid metabolism.</text>
</comment>
<keyword evidence="5 10" id="KW-0547">Nucleotide-binding</keyword>
<gene>
    <name evidence="11" type="ORF">E3E12_05885</name>
</gene>
<dbReference type="NCBIfam" id="TIGR01313">
    <property type="entry name" value="therm_gnt_kin"/>
    <property type="match status" value="1"/>
</dbReference>
<comment type="catalytic activity">
    <reaction evidence="9 10">
        <text>D-gluconate + ATP = 6-phospho-D-gluconate + ADP + H(+)</text>
        <dbReference type="Rhea" id="RHEA:19433"/>
        <dbReference type="ChEBI" id="CHEBI:15378"/>
        <dbReference type="ChEBI" id="CHEBI:18391"/>
        <dbReference type="ChEBI" id="CHEBI:30616"/>
        <dbReference type="ChEBI" id="CHEBI:58759"/>
        <dbReference type="ChEBI" id="CHEBI:456216"/>
        <dbReference type="EC" id="2.7.1.12"/>
    </reaction>
</comment>
<dbReference type="PANTHER" id="PTHR43442:SF3">
    <property type="entry name" value="GLUCONOKINASE-RELATED"/>
    <property type="match status" value="1"/>
</dbReference>
<dbReference type="GO" id="GO:0019521">
    <property type="term" value="P:D-gluconate metabolic process"/>
    <property type="evidence" value="ECO:0007669"/>
    <property type="project" value="UniProtKB-KW"/>
</dbReference>
<evidence type="ECO:0000256" key="8">
    <source>
        <dbReference type="ARBA" id="ARBA00023064"/>
    </source>
</evidence>
<name>A0A4Y6UA97_9PROT</name>
<dbReference type="InterPro" id="IPR027417">
    <property type="entry name" value="P-loop_NTPase"/>
</dbReference>
<protein>
    <recommendedName>
        <fullName evidence="3 10">Gluconokinase</fullName>
        <ecNumber evidence="3 10">2.7.1.12</ecNumber>
    </recommendedName>
</protein>
<dbReference type="AlphaFoldDB" id="A0A4Y6UA97"/>
<evidence type="ECO:0000256" key="5">
    <source>
        <dbReference type="ARBA" id="ARBA00022741"/>
    </source>
</evidence>
<dbReference type="CDD" id="cd02021">
    <property type="entry name" value="GntK"/>
    <property type="match status" value="1"/>
</dbReference>
<dbReference type="InterPro" id="IPR006001">
    <property type="entry name" value="Therm_gnt_kin"/>
</dbReference>
<dbReference type="GO" id="GO:0046316">
    <property type="term" value="F:gluconokinase activity"/>
    <property type="evidence" value="ECO:0007669"/>
    <property type="project" value="UniProtKB-EC"/>
</dbReference>
<dbReference type="Gene3D" id="3.40.50.300">
    <property type="entry name" value="P-loop containing nucleotide triphosphate hydrolases"/>
    <property type="match status" value="1"/>
</dbReference>
<dbReference type="KEGG" id="swf:E3E12_05885"/>
<evidence type="ECO:0000256" key="1">
    <source>
        <dbReference type="ARBA" id="ARBA00004761"/>
    </source>
</evidence>
<proteinExistence type="inferred from homology"/>
<evidence type="ECO:0000256" key="10">
    <source>
        <dbReference type="RuleBase" id="RU363066"/>
    </source>
</evidence>
<dbReference type="GO" id="GO:0005524">
    <property type="term" value="F:ATP binding"/>
    <property type="evidence" value="ECO:0007669"/>
    <property type="project" value="UniProtKB-KW"/>
</dbReference>
<dbReference type="Proteomes" id="UP000318709">
    <property type="component" value="Chromosome"/>
</dbReference>